<dbReference type="InterPro" id="IPR043595">
    <property type="entry name" value="FaeB/C/D"/>
</dbReference>
<comment type="similarity">
    <text evidence="2">Belongs to the faeC family.</text>
</comment>
<dbReference type="PANTHER" id="PTHR38050">
    <property type="match status" value="1"/>
</dbReference>
<evidence type="ECO:0000256" key="9">
    <source>
        <dbReference type="ARBA" id="ARBA00025250"/>
    </source>
</evidence>
<dbReference type="Gene3D" id="3.40.50.1820">
    <property type="entry name" value="alpha/beta hydrolase"/>
    <property type="match status" value="1"/>
</dbReference>
<sequence>MVWKSIVLSVFLALAFPTTEAVTYSSGCGNAASITSGTYTTTVNGTEREYIVRVPEGYNSSEPYPFIIAYHWYGGSAYNVTQDSSKYGNGSYYGLLSYANESAIFVAPEGLEVGWWNTNDDDMKFTDAIVQTIDDELCVDQDQRFVVGFSFGGSMANAIAKSGRGTTFKAAAVLSGTDYVAAIGEPAPIGFFVGHGVSDPGNLISKGRSMRDVFLEVNGCTNQTAPEPAVGSGSHVKTSYANCTKPVTFIAFDGVHEYSPVDKGSSSSWVPSELWSFFFPSKSS</sequence>
<dbReference type="RefSeq" id="XP_009520124.1">
    <property type="nucleotide sequence ID" value="XM_009521829.1"/>
</dbReference>
<evidence type="ECO:0000256" key="7">
    <source>
        <dbReference type="ARBA" id="ARBA00023277"/>
    </source>
</evidence>
<dbReference type="STRING" id="1094619.G4YTV0"/>
<keyword evidence="12" id="KW-1185">Reference proteome</keyword>
<dbReference type="KEGG" id="psoj:PHYSODRAFT_481159"/>
<proteinExistence type="inferred from homology"/>
<comment type="subcellular location">
    <subcellularLocation>
        <location evidence="1">Secreted</location>
    </subcellularLocation>
</comment>
<dbReference type="Proteomes" id="UP000002640">
    <property type="component" value="Unassembled WGS sequence"/>
</dbReference>
<reference evidence="11 12" key="1">
    <citation type="journal article" date="2006" name="Science">
        <title>Phytophthora genome sequences uncover evolutionary origins and mechanisms of pathogenesis.</title>
        <authorList>
            <person name="Tyler B.M."/>
            <person name="Tripathy S."/>
            <person name="Zhang X."/>
            <person name="Dehal P."/>
            <person name="Jiang R.H."/>
            <person name="Aerts A."/>
            <person name="Arredondo F.D."/>
            <person name="Baxter L."/>
            <person name="Bensasson D."/>
            <person name="Beynon J.L."/>
            <person name="Chapman J."/>
            <person name="Damasceno C.M."/>
            <person name="Dorrance A.E."/>
            <person name="Dou D."/>
            <person name="Dickerman A.W."/>
            <person name="Dubchak I.L."/>
            <person name="Garbelotto M."/>
            <person name="Gijzen M."/>
            <person name="Gordon S.G."/>
            <person name="Govers F."/>
            <person name="Grunwald N.J."/>
            <person name="Huang W."/>
            <person name="Ivors K.L."/>
            <person name="Jones R.W."/>
            <person name="Kamoun S."/>
            <person name="Krampis K."/>
            <person name="Lamour K.H."/>
            <person name="Lee M.K."/>
            <person name="McDonald W.H."/>
            <person name="Medina M."/>
            <person name="Meijer H.J."/>
            <person name="Nordberg E.K."/>
            <person name="Maclean D.J."/>
            <person name="Ospina-Giraldo M.D."/>
            <person name="Morris P.F."/>
            <person name="Phuntumart V."/>
            <person name="Putnam N.H."/>
            <person name="Rash S."/>
            <person name="Rose J.K."/>
            <person name="Sakihama Y."/>
            <person name="Salamov A.A."/>
            <person name="Savidor A."/>
            <person name="Scheuring C.F."/>
            <person name="Smith B.M."/>
            <person name="Sobral B.W."/>
            <person name="Terry A."/>
            <person name="Torto-Alalibo T.A."/>
            <person name="Win J."/>
            <person name="Xu Z."/>
            <person name="Zhang H."/>
            <person name="Grigoriev I.V."/>
            <person name="Rokhsar D.S."/>
            <person name="Boore J.L."/>
        </authorList>
    </citation>
    <scope>NUCLEOTIDE SEQUENCE [LARGE SCALE GENOMIC DNA]</scope>
    <source>
        <strain evidence="11 12">P6497</strain>
    </source>
</reference>
<comment type="function">
    <text evidence="9">Involved in degradation of plant cell walls. Hydrolyzes the feruloyl-arabinose ester bond in arabinoxylans, and the feruloyl-galactose ester bond in pectin. Active against paranitrophenyl-acetate, methyl ferulate and wheat arabinoxylan.</text>
</comment>
<dbReference type="InterPro" id="IPR029058">
    <property type="entry name" value="AB_hydrolase_fold"/>
</dbReference>
<dbReference type="PANTHER" id="PTHR38050:SF1">
    <property type="entry name" value="FERULOYL ESTERASE C"/>
    <property type="match status" value="1"/>
</dbReference>
<dbReference type="SUPFAM" id="SSF53474">
    <property type="entry name" value="alpha/beta-Hydrolases"/>
    <property type="match status" value="1"/>
</dbReference>
<dbReference type="GO" id="GO:0005576">
    <property type="term" value="C:extracellular region"/>
    <property type="evidence" value="ECO:0007669"/>
    <property type="project" value="UniProtKB-SubCell"/>
</dbReference>
<gene>
    <name evidence="11" type="ORF">PHYSODRAFT_481159</name>
</gene>
<dbReference type="SMR" id="G4YTV0"/>
<keyword evidence="5 10" id="KW-0732">Signal</keyword>
<dbReference type="EMBL" id="JH159152">
    <property type="protein sequence ID" value="EGZ24836.1"/>
    <property type="molecule type" value="Genomic_DNA"/>
</dbReference>
<keyword evidence="4" id="KW-0858">Xylan degradation</keyword>
<evidence type="ECO:0000256" key="6">
    <source>
        <dbReference type="ARBA" id="ARBA00022801"/>
    </source>
</evidence>
<evidence type="ECO:0000256" key="5">
    <source>
        <dbReference type="ARBA" id="ARBA00022729"/>
    </source>
</evidence>
<keyword evidence="6" id="KW-0378">Hydrolase</keyword>
<protein>
    <submittedName>
        <fullName evidence="11">Uncharacterized protein</fullName>
    </submittedName>
</protein>
<evidence type="ECO:0000313" key="11">
    <source>
        <dbReference type="EMBL" id="EGZ24836.1"/>
    </source>
</evidence>
<keyword evidence="7" id="KW-0119">Carbohydrate metabolism</keyword>
<dbReference type="OMA" id="IHGINDG"/>
<evidence type="ECO:0000313" key="12">
    <source>
        <dbReference type="Proteomes" id="UP000002640"/>
    </source>
</evidence>
<dbReference type="GO" id="GO:0045493">
    <property type="term" value="P:xylan catabolic process"/>
    <property type="evidence" value="ECO:0007669"/>
    <property type="project" value="UniProtKB-KW"/>
</dbReference>
<organism evidence="11 12">
    <name type="scientific">Phytophthora sojae (strain P6497)</name>
    <name type="common">Soybean stem and root rot agent</name>
    <name type="synonym">Phytophthora megasperma f. sp. glycines</name>
    <dbReference type="NCBI Taxonomy" id="1094619"/>
    <lineage>
        <taxon>Eukaryota</taxon>
        <taxon>Sar</taxon>
        <taxon>Stramenopiles</taxon>
        <taxon>Oomycota</taxon>
        <taxon>Peronosporomycetes</taxon>
        <taxon>Peronosporales</taxon>
        <taxon>Peronosporaceae</taxon>
        <taxon>Phytophthora</taxon>
    </lineage>
</organism>
<evidence type="ECO:0000256" key="1">
    <source>
        <dbReference type="ARBA" id="ARBA00004613"/>
    </source>
</evidence>
<keyword evidence="8" id="KW-0624">Polysaccharide degradation</keyword>
<evidence type="ECO:0000256" key="3">
    <source>
        <dbReference type="ARBA" id="ARBA00022525"/>
    </source>
</evidence>
<evidence type="ECO:0000256" key="4">
    <source>
        <dbReference type="ARBA" id="ARBA00022651"/>
    </source>
</evidence>
<dbReference type="AlphaFoldDB" id="G4YTV0"/>
<dbReference type="GeneID" id="20655332"/>
<accession>G4YTV0</accession>
<name>G4YTV0_PHYSP</name>
<dbReference type="GO" id="GO:0030600">
    <property type="term" value="F:feruloyl esterase activity"/>
    <property type="evidence" value="ECO:0007669"/>
    <property type="project" value="InterPro"/>
</dbReference>
<feature type="signal peptide" evidence="10">
    <location>
        <begin position="1"/>
        <end position="21"/>
    </location>
</feature>
<feature type="chain" id="PRO_5003471541" evidence="10">
    <location>
        <begin position="22"/>
        <end position="284"/>
    </location>
</feature>
<dbReference type="InParanoid" id="G4YTV0"/>
<dbReference type="ESTHER" id="physp-g4ytv0">
    <property type="family name" value="FaeC"/>
</dbReference>
<evidence type="ECO:0000256" key="2">
    <source>
        <dbReference type="ARBA" id="ARBA00010278"/>
    </source>
</evidence>
<keyword evidence="3" id="KW-0964">Secreted</keyword>
<evidence type="ECO:0000256" key="10">
    <source>
        <dbReference type="SAM" id="SignalP"/>
    </source>
</evidence>
<evidence type="ECO:0000256" key="8">
    <source>
        <dbReference type="ARBA" id="ARBA00023326"/>
    </source>
</evidence>